<evidence type="ECO:0000259" key="1">
    <source>
        <dbReference type="PROSITE" id="PS50943"/>
    </source>
</evidence>
<protein>
    <submittedName>
        <fullName evidence="2">Helix-turn-helix protein</fullName>
    </submittedName>
</protein>
<dbReference type="KEGG" id="ahel:Q31a_17410"/>
<dbReference type="GO" id="GO:0003677">
    <property type="term" value="F:DNA binding"/>
    <property type="evidence" value="ECO:0007669"/>
    <property type="project" value="InterPro"/>
</dbReference>
<dbReference type="EMBL" id="CP036298">
    <property type="protein sequence ID" value="QDV23443.1"/>
    <property type="molecule type" value="Genomic_DNA"/>
</dbReference>
<gene>
    <name evidence="2" type="ORF">Q31a_17410</name>
</gene>
<name>A0A518G4B6_9BACT</name>
<proteinExistence type="predicted"/>
<dbReference type="SMART" id="SM00530">
    <property type="entry name" value="HTH_XRE"/>
    <property type="match status" value="1"/>
</dbReference>
<dbReference type="OrthoDB" id="9812960at2"/>
<dbReference type="Proteomes" id="UP000318017">
    <property type="component" value="Chromosome"/>
</dbReference>
<organism evidence="2 3">
    <name type="scientific">Aureliella helgolandensis</name>
    <dbReference type="NCBI Taxonomy" id="2527968"/>
    <lineage>
        <taxon>Bacteria</taxon>
        <taxon>Pseudomonadati</taxon>
        <taxon>Planctomycetota</taxon>
        <taxon>Planctomycetia</taxon>
        <taxon>Pirellulales</taxon>
        <taxon>Pirellulaceae</taxon>
        <taxon>Aureliella</taxon>
    </lineage>
</organism>
<dbReference type="CDD" id="cd00093">
    <property type="entry name" value="HTH_XRE"/>
    <property type="match status" value="1"/>
</dbReference>
<dbReference type="Gene3D" id="1.10.260.40">
    <property type="entry name" value="lambda repressor-like DNA-binding domains"/>
    <property type="match status" value="1"/>
</dbReference>
<dbReference type="Pfam" id="PF01381">
    <property type="entry name" value="HTH_3"/>
    <property type="match status" value="1"/>
</dbReference>
<evidence type="ECO:0000313" key="2">
    <source>
        <dbReference type="EMBL" id="QDV23443.1"/>
    </source>
</evidence>
<reference evidence="2 3" key="1">
    <citation type="submission" date="2019-02" db="EMBL/GenBank/DDBJ databases">
        <title>Deep-cultivation of Planctomycetes and their phenomic and genomic characterization uncovers novel biology.</title>
        <authorList>
            <person name="Wiegand S."/>
            <person name="Jogler M."/>
            <person name="Boedeker C."/>
            <person name="Pinto D."/>
            <person name="Vollmers J."/>
            <person name="Rivas-Marin E."/>
            <person name="Kohn T."/>
            <person name="Peeters S.H."/>
            <person name="Heuer A."/>
            <person name="Rast P."/>
            <person name="Oberbeckmann S."/>
            <person name="Bunk B."/>
            <person name="Jeske O."/>
            <person name="Meyerdierks A."/>
            <person name="Storesund J.E."/>
            <person name="Kallscheuer N."/>
            <person name="Luecker S."/>
            <person name="Lage O.M."/>
            <person name="Pohl T."/>
            <person name="Merkel B.J."/>
            <person name="Hornburger P."/>
            <person name="Mueller R.-W."/>
            <person name="Bruemmer F."/>
            <person name="Labrenz M."/>
            <person name="Spormann A.M."/>
            <person name="Op den Camp H."/>
            <person name="Overmann J."/>
            <person name="Amann R."/>
            <person name="Jetten M.S.M."/>
            <person name="Mascher T."/>
            <person name="Medema M.H."/>
            <person name="Devos D.P."/>
            <person name="Kaster A.-K."/>
            <person name="Ovreas L."/>
            <person name="Rohde M."/>
            <person name="Galperin M.Y."/>
            <person name="Jogler C."/>
        </authorList>
    </citation>
    <scope>NUCLEOTIDE SEQUENCE [LARGE SCALE GENOMIC DNA]</scope>
    <source>
        <strain evidence="2 3">Q31a</strain>
    </source>
</reference>
<dbReference type="AlphaFoldDB" id="A0A518G4B6"/>
<evidence type="ECO:0000313" key="3">
    <source>
        <dbReference type="Proteomes" id="UP000318017"/>
    </source>
</evidence>
<dbReference type="PROSITE" id="PS50943">
    <property type="entry name" value="HTH_CROC1"/>
    <property type="match status" value="1"/>
</dbReference>
<feature type="domain" description="HTH cro/C1-type" evidence="1">
    <location>
        <begin position="9"/>
        <end position="66"/>
    </location>
</feature>
<keyword evidence="3" id="KW-1185">Reference proteome</keyword>
<accession>A0A518G4B6</accession>
<dbReference type="InterPro" id="IPR010982">
    <property type="entry name" value="Lambda_DNA-bd_dom_sf"/>
</dbReference>
<dbReference type="RefSeq" id="WP_145076395.1">
    <property type="nucleotide sequence ID" value="NZ_CP036298.1"/>
</dbReference>
<dbReference type="InterPro" id="IPR001387">
    <property type="entry name" value="Cro/C1-type_HTH"/>
</dbReference>
<sequence>MQTKFGLALREARRRGKDNLLKLAEAAGVSVAYVSQVERGTKNPPNETTIRKWLQALKCEDRLEEFLLLAAQSVRHLNVSTKGKSSTSTNVLASLARSYEQDEIPDDVWEQVERFIATKRNERKDE</sequence>
<dbReference type="SUPFAM" id="SSF47413">
    <property type="entry name" value="lambda repressor-like DNA-binding domains"/>
    <property type="match status" value="1"/>
</dbReference>